<dbReference type="InterPro" id="IPR000073">
    <property type="entry name" value="AB_hydrolase_1"/>
</dbReference>
<evidence type="ECO:0000259" key="1">
    <source>
        <dbReference type="Pfam" id="PF00561"/>
    </source>
</evidence>
<keyword evidence="2" id="KW-0378">Hydrolase</keyword>
<dbReference type="InterPro" id="IPR029058">
    <property type="entry name" value="AB_hydrolase_fold"/>
</dbReference>
<proteinExistence type="predicted"/>
<dbReference type="InterPro" id="IPR008220">
    <property type="entry name" value="HAT_MetX-like"/>
</dbReference>
<protein>
    <submittedName>
        <fullName evidence="2">Alpha/beta fold hydrolase</fullName>
    </submittedName>
</protein>
<accession>A0ABV7AJU3</accession>
<name>A0ABV7AJU3_9RHOB</name>
<dbReference type="PIRSF" id="PIRSF000443">
    <property type="entry name" value="Homoser_Ac_trans"/>
    <property type="match status" value="1"/>
</dbReference>
<keyword evidence="3" id="KW-1185">Reference proteome</keyword>
<dbReference type="PANTHER" id="PTHR32268:SF15">
    <property type="entry name" value="HOMOSERINE ACETYLTRANSFERASE FAMILY PROTEIN (AFU_ORTHOLOGUE AFUA_1G15350)"/>
    <property type="match status" value="1"/>
</dbReference>
<dbReference type="RefSeq" id="WP_377834085.1">
    <property type="nucleotide sequence ID" value="NZ_JBHRSK010000012.1"/>
</dbReference>
<feature type="domain" description="AB hydrolase-1" evidence="1">
    <location>
        <begin position="66"/>
        <end position="169"/>
    </location>
</feature>
<dbReference type="GO" id="GO:0016787">
    <property type="term" value="F:hydrolase activity"/>
    <property type="evidence" value="ECO:0007669"/>
    <property type="project" value="UniProtKB-KW"/>
</dbReference>
<dbReference type="SUPFAM" id="SSF53474">
    <property type="entry name" value="alpha/beta-Hydrolases"/>
    <property type="match status" value="1"/>
</dbReference>
<dbReference type="Gene3D" id="3.40.50.1820">
    <property type="entry name" value="alpha/beta hydrolase"/>
    <property type="match status" value="1"/>
</dbReference>
<dbReference type="Proteomes" id="UP001595443">
    <property type="component" value="Unassembled WGS sequence"/>
</dbReference>
<evidence type="ECO:0000313" key="3">
    <source>
        <dbReference type="Proteomes" id="UP001595443"/>
    </source>
</evidence>
<dbReference type="EMBL" id="JBHRSK010000012">
    <property type="protein sequence ID" value="MFC2969375.1"/>
    <property type="molecule type" value="Genomic_DNA"/>
</dbReference>
<dbReference type="PANTHER" id="PTHR32268">
    <property type="entry name" value="HOMOSERINE O-ACETYLTRANSFERASE"/>
    <property type="match status" value="1"/>
</dbReference>
<dbReference type="Pfam" id="PF00561">
    <property type="entry name" value="Abhydrolase_1"/>
    <property type="match status" value="1"/>
</dbReference>
<reference evidence="3" key="1">
    <citation type="journal article" date="2019" name="Int. J. Syst. Evol. Microbiol.">
        <title>The Global Catalogue of Microorganisms (GCM) 10K type strain sequencing project: providing services to taxonomists for standard genome sequencing and annotation.</title>
        <authorList>
            <consortium name="The Broad Institute Genomics Platform"/>
            <consortium name="The Broad Institute Genome Sequencing Center for Infectious Disease"/>
            <person name="Wu L."/>
            <person name="Ma J."/>
        </authorList>
    </citation>
    <scope>NUCLEOTIDE SEQUENCE [LARGE SCALE GENOMIC DNA]</scope>
    <source>
        <strain evidence="3">KCTC 62192</strain>
    </source>
</reference>
<organism evidence="2 3">
    <name type="scientific">Acidimangrovimonas pyrenivorans</name>
    <dbReference type="NCBI Taxonomy" id="2030798"/>
    <lineage>
        <taxon>Bacteria</taxon>
        <taxon>Pseudomonadati</taxon>
        <taxon>Pseudomonadota</taxon>
        <taxon>Alphaproteobacteria</taxon>
        <taxon>Rhodobacterales</taxon>
        <taxon>Paracoccaceae</taxon>
        <taxon>Acidimangrovimonas</taxon>
    </lineage>
</organism>
<gene>
    <name evidence="2" type="ORF">ACFOES_14810</name>
</gene>
<dbReference type="NCBIfam" id="NF005757">
    <property type="entry name" value="PRK07581.1"/>
    <property type="match status" value="1"/>
</dbReference>
<comment type="caution">
    <text evidence="2">The sequence shown here is derived from an EMBL/GenBank/DDBJ whole genome shotgun (WGS) entry which is preliminary data.</text>
</comment>
<sequence>MASADHRIFEIENLTLQRGITLPRAQITYKTYGRLAGDKSNVILYPTSYGAQHHDTEWLIGPGRVLDPREWFIVIPNMFGNGLSSSPSNLDAPFGPDRCPTFTHWDNVHAQRRMLEAEFGIERLAMVYGWSMGAQQALHWGAIFPDRVERICAVCGSARTSIHNKVFLEGVRAALTGDPNWRGDHFAAHPVRGLRAMGRVYAGWAMSQAFYREKLYEQAGFSSLEDFLVRSWEANFLRRDAHDLLAGLETWMASDISDNALYNGDLAAALGAITARSIVMPSRTDLYFTPEDSEIETAMMPNAELRPIESIWGHRAGNPVFNPEDEAVLRRAVAELLVG</sequence>
<evidence type="ECO:0000313" key="2">
    <source>
        <dbReference type="EMBL" id="MFC2969375.1"/>
    </source>
</evidence>